<gene>
    <name evidence="3" type="ORF">HZB08_02340</name>
</gene>
<feature type="domain" description="Cell envelope-related transcriptional attenuator" evidence="2">
    <location>
        <begin position="62"/>
        <end position="208"/>
    </location>
</feature>
<evidence type="ECO:0000313" key="3">
    <source>
        <dbReference type="EMBL" id="MBI5078841.1"/>
    </source>
</evidence>
<comment type="similarity">
    <text evidence="1">Belongs to the LytR/CpsA/Psr (LCP) family.</text>
</comment>
<evidence type="ECO:0000256" key="1">
    <source>
        <dbReference type="ARBA" id="ARBA00006068"/>
    </source>
</evidence>
<evidence type="ECO:0000313" key="4">
    <source>
        <dbReference type="Proteomes" id="UP000808761"/>
    </source>
</evidence>
<comment type="caution">
    <text evidence="3">The sequence shown here is derived from an EMBL/GenBank/DDBJ whole genome shotgun (WGS) entry which is preliminary data.</text>
</comment>
<dbReference type="EMBL" id="JACRKR010000115">
    <property type="protein sequence ID" value="MBI5078841.1"/>
    <property type="molecule type" value="Genomic_DNA"/>
</dbReference>
<dbReference type="PANTHER" id="PTHR33392:SF6">
    <property type="entry name" value="POLYISOPRENYL-TEICHOIC ACID--PEPTIDOGLYCAN TEICHOIC ACID TRANSFERASE TAGU"/>
    <property type="match status" value="1"/>
</dbReference>
<evidence type="ECO:0000259" key="2">
    <source>
        <dbReference type="Pfam" id="PF03816"/>
    </source>
</evidence>
<dbReference type="Gene3D" id="3.40.630.190">
    <property type="entry name" value="LCP protein"/>
    <property type="match status" value="1"/>
</dbReference>
<dbReference type="AlphaFoldDB" id="A0A9D6YVY3"/>
<dbReference type="Pfam" id="PF03816">
    <property type="entry name" value="LytR_cpsA_psr"/>
    <property type="match status" value="1"/>
</dbReference>
<reference evidence="3" key="1">
    <citation type="submission" date="2020-07" db="EMBL/GenBank/DDBJ databases">
        <title>Huge and variable diversity of episymbiotic CPR bacteria and DPANN archaea in groundwater ecosystems.</title>
        <authorList>
            <person name="He C.Y."/>
            <person name="Keren R."/>
            <person name="Whittaker M."/>
            <person name="Farag I.F."/>
            <person name="Doudna J."/>
            <person name="Cate J.H.D."/>
            <person name="Banfield J.F."/>
        </authorList>
    </citation>
    <scope>NUCLEOTIDE SEQUENCE</scope>
    <source>
        <strain evidence="3">NC_groundwater_1860_Pr3_B-0.1um_51_7</strain>
    </source>
</reference>
<sequence length="294" mass="32732">MKKALIITFAVIVCLGGLTGFFIGAASRFALFELFISLAPTAPLFPESNILLLGVDDAFGQRSDTIMVLHVGPEKKEASVVSIPRDTLVVLPERGLDKINHAFAYGGAELSRRTVEELLHVQIPYYLTLNLAGIENLIDEIGGIEINVEKRMYYTDYSQDLYIDLKPGLQKLSGKDTMGYLRFRHDDGDFARIARQQKFLKALAAEMIKKDNILRSPGLFLSLLSYVDTNLNSRQVMGLCLGLRGAYELGQVYMTTIPGSDLMVDGIYYWKPDEPAIQRIVEQFILGKRLASSG</sequence>
<proteinExistence type="inferred from homology"/>
<dbReference type="Proteomes" id="UP000808761">
    <property type="component" value="Unassembled WGS sequence"/>
</dbReference>
<accession>A0A9D6YVY3</accession>
<organism evidence="3 4">
    <name type="scientific">Candidatus Saganbacteria bacterium</name>
    <dbReference type="NCBI Taxonomy" id="2575572"/>
    <lineage>
        <taxon>Bacteria</taxon>
        <taxon>Bacillati</taxon>
        <taxon>Saganbacteria</taxon>
    </lineage>
</organism>
<dbReference type="NCBIfam" id="TIGR00350">
    <property type="entry name" value="lytR_cpsA_psr"/>
    <property type="match status" value="1"/>
</dbReference>
<dbReference type="InterPro" id="IPR004474">
    <property type="entry name" value="LytR_CpsA_psr"/>
</dbReference>
<name>A0A9D6YVY3_UNCSA</name>
<dbReference type="PANTHER" id="PTHR33392">
    <property type="entry name" value="POLYISOPRENYL-TEICHOIC ACID--PEPTIDOGLYCAN TEICHOIC ACID TRANSFERASE TAGU"/>
    <property type="match status" value="1"/>
</dbReference>
<protein>
    <submittedName>
        <fullName evidence="3">LCP family protein</fullName>
    </submittedName>
</protein>
<dbReference type="InterPro" id="IPR050922">
    <property type="entry name" value="LytR/CpsA/Psr_CW_biosynth"/>
</dbReference>